<feature type="region of interest" description="Disordered" evidence="1">
    <location>
        <begin position="134"/>
        <end position="155"/>
    </location>
</feature>
<evidence type="ECO:0000259" key="2">
    <source>
        <dbReference type="Pfam" id="PF23874"/>
    </source>
</evidence>
<evidence type="ECO:0000313" key="4">
    <source>
        <dbReference type="Proteomes" id="UP000027390"/>
    </source>
</evidence>
<feature type="domain" description="Hfq-like" evidence="2">
    <location>
        <begin position="27"/>
        <end position="125"/>
    </location>
</feature>
<dbReference type="Pfam" id="PF23874">
    <property type="entry name" value="Phage_Hfq"/>
    <property type="match status" value="1"/>
</dbReference>
<evidence type="ECO:0000256" key="1">
    <source>
        <dbReference type="SAM" id="MobiDB-lite"/>
    </source>
</evidence>
<organism evidence="3 4">
    <name type="scientific">Mycobacterium phage Willis</name>
    <dbReference type="NCBI Taxonomy" id="1486404"/>
    <lineage>
        <taxon>Viruses</taxon>
        <taxon>Duplodnaviria</taxon>
        <taxon>Heunggongvirae</taxon>
        <taxon>Uroviricota</taxon>
        <taxon>Caudoviricetes</taxon>
        <taxon>Ceeclamvirinae</taxon>
        <taxon>Bixzunavirus</taxon>
        <taxon>Bixzunavirus Bxz1</taxon>
    </lineage>
</organism>
<gene>
    <name evidence="3" type="primary">200</name>
    <name evidence="3" type="ORF">PBI_WILLIS_200</name>
</gene>
<protein>
    <recommendedName>
        <fullName evidence="2">Hfq-like domain-containing protein</fullName>
    </recommendedName>
</protein>
<dbReference type="EMBL" id="KJ595575">
    <property type="protein sequence ID" value="AID18248.1"/>
    <property type="molecule type" value="Genomic_DNA"/>
</dbReference>
<evidence type="ECO:0000313" key="3">
    <source>
        <dbReference type="EMBL" id="AID18248.1"/>
    </source>
</evidence>
<reference evidence="3 4" key="1">
    <citation type="submission" date="2014-03" db="EMBL/GenBank/DDBJ databases">
        <authorList>
            <person name="Churilla B.M."/>
            <person name="Abrahim M.R."/>
            <person name="Burke K.A."/>
            <person name="Yu V.J."/>
            <person name="Adkins N.L."/>
            <person name="Cohen K.L."/>
            <person name="Colicchio M.A."/>
            <person name="Fasoranti T.O."/>
            <person name="Genkil J.S."/>
            <person name="Kramer Z.J."/>
            <person name="Prout A.K."/>
            <person name="Schafer C.E."/>
            <person name="Schwarz A.G."/>
            <person name="Tish M."/>
            <person name="Vispute N."/>
            <person name="Wilkes K.E."/>
            <person name="Williams C.R."/>
            <person name="Xiao X."/>
            <person name="Yoder B.A."/>
            <person name="Lapin J.S."/>
            <person name="Ott C.T."/>
            <person name="Walburn T.D."/>
            <person name="Bradley K.W."/>
            <person name="Clarke D.Q."/>
            <person name="Lewis M.F."/>
            <person name="Barker L.P."/>
            <person name="Bailey C."/>
            <person name="Asai D.J."/>
            <person name="Bowman C.A."/>
            <person name="Russell D.A."/>
            <person name="Pope W.H."/>
            <person name="Jacobs-Sera D."/>
            <person name="Hendrix R.W."/>
            <person name="Hatfull G.F."/>
        </authorList>
    </citation>
    <scope>NUCLEOTIDE SEQUENCE [LARGE SCALE GENOMIC DNA]</scope>
</reference>
<accession>A0A068CDV7</accession>
<proteinExistence type="predicted"/>
<dbReference type="Proteomes" id="UP000027390">
    <property type="component" value="Segment"/>
</dbReference>
<dbReference type="InterPro" id="IPR056480">
    <property type="entry name" value="Phage_Hfq"/>
</dbReference>
<feature type="region of interest" description="Disordered" evidence="1">
    <location>
        <begin position="1"/>
        <end position="27"/>
    </location>
</feature>
<name>A0A068CDV7_9CAUD</name>
<sequence length="155" mass="17842">MREEAHEEMTAPAHPLAEEPYMPRPGDIDIGLKNDQIMQRYLVRRIHREVEFTIKEMDGDTVTGFITGFDDKCIQMSTTPRNSAEEPMSVLLFWPIRKIAETGRKITDLEHEHRTKIRSYSHALRAQCDAYLNGSRGRTQSSSAPRRLMPAEDVD</sequence>